<accession>A0ACA9K584</accession>
<evidence type="ECO:0000313" key="1">
    <source>
        <dbReference type="EMBL" id="CAG8453176.1"/>
    </source>
</evidence>
<sequence>MGLYTSKAFFNDTAIYGGILKLPTPSNLPWTEKDIIKSACATITQILAKINVPTIAVGGFSE</sequence>
<organism evidence="1 2">
    <name type="scientific">Dentiscutata heterogama</name>
    <dbReference type="NCBI Taxonomy" id="1316150"/>
    <lineage>
        <taxon>Eukaryota</taxon>
        <taxon>Fungi</taxon>
        <taxon>Fungi incertae sedis</taxon>
        <taxon>Mucoromycota</taxon>
        <taxon>Glomeromycotina</taxon>
        <taxon>Glomeromycetes</taxon>
        <taxon>Diversisporales</taxon>
        <taxon>Gigasporaceae</taxon>
        <taxon>Dentiscutata</taxon>
    </lineage>
</organism>
<reference evidence="1" key="1">
    <citation type="submission" date="2021-06" db="EMBL/GenBank/DDBJ databases">
        <authorList>
            <person name="Kallberg Y."/>
            <person name="Tangrot J."/>
            <person name="Rosling A."/>
        </authorList>
    </citation>
    <scope>NUCLEOTIDE SEQUENCE</scope>
    <source>
        <strain evidence="1">IL203A</strain>
    </source>
</reference>
<keyword evidence="2" id="KW-1185">Reference proteome</keyword>
<name>A0ACA9K584_9GLOM</name>
<proteinExistence type="predicted"/>
<dbReference type="Proteomes" id="UP000789702">
    <property type="component" value="Unassembled WGS sequence"/>
</dbReference>
<protein>
    <submittedName>
        <fullName evidence="1">13951_t:CDS:1</fullName>
    </submittedName>
</protein>
<gene>
    <name evidence="1" type="ORF">DHETER_LOCUS937</name>
</gene>
<comment type="caution">
    <text evidence="1">The sequence shown here is derived from an EMBL/GenBank/DDBJ whole genome shotgun (WGS) entry which is preliminary data.</text>
</comment>
<dbReference type="EMBL" id="CAJVPU010000517">
    <property type="protein sequence ID" value="CAG8453176.1"/>
    <property type="molecule type" value="Genomic_DNA"/>
</dbReference>
<evidence type="ECO:0000313" key="2">
    <source>
        <dbReference type="Proteomes" id="UP000789702"/>
    </source>
</evidence>